<evidence type="ECO:0000256" key="11">
    <source>
        <dbReference type="ARBA" id="ARBA00030422"/>
    </source>
</evidence>
<keyword evidence="10" id="KW-0472">Membrane</keyword>
<feature type="region of interest" description="Disordered" evidence="13">
    <location>
        <begin position="169"/>
        <end position="200"/>
    </location>
</feature>
<feature type="compositionally biased region" description="Low complexity" evidence="13">
    <location>
        <begin position="120"/>
        <end position="146"/>
    </location>
</feature>
<dbReference type="GO" id="GO:0030150">
    <property type="term" value="P:protein import into mitochondrial matrix"/>
    <property type="evidence" value="ECO:0007669"/>
    <property type="project" value="InterPro"/>
</dbReference>
<keyword evidence="7" id="KW-0653">Protein transport</keyword>
<dbReference type="Gene3D" id="1.10.287.110">
    <property type="entry name" value="DnaJ domain"/>
    <property type="match status" value="1"/>
</dbReference>
<evidence type="ECO:0000256" key="7">
    <source>
        <dbReference type="ARBA" id="ARBA00022927"/>
    </source>
</evidence>
<keyword evidence="9" id="KW-0496">Mitochondrion</keyword>
<comment type="caution">
    <text evidence="14">The sequence shown here is derived from an EMBL/GenBank/DDBJ whole genome shotgun (WGS) entry which is preliminary data.</text>
</comment>
<comment type="subcellular location">
    <subcellularLocation>
        <location evidence="1">Mitochondrion inner membrane</location>
        <topology evidence="1">Peripheral membrane protein</topology>
    </subcellularLocation>
</comment>
<accession>A0AA38H463</accession>
<reference evidence="14" key="1">
    <citation type="journal article" date="2022" name="G3 (Bethesda)">
        <title>High quality genome of the basidiomycete yeast Dioszegia hungarica PDD-24b-2 isolated from cloud water.</title>
        <authorList>
            <person name="Jarrige D."/>
            <person name="Haridas S."/>
            <person name="Bleykasten-Grosshans C."/>
            <person name="Joly M."/>
            <person name="Nadalig T."/>
            <person name="Sancelme M."/>
            <person name="Vuilleumier S."/>
            <person name="Grigoriev I.V."/>
            <person name="Amato P."/>
            <person name="Bringel F."/>
        </authorList>
    </citation>
    <scope>NUCLEOTIDE SEQUENCE</scope>
    <source>
        <strain evidence="14">PDD-24b-2</strain>
    </source>
</reference>
<evidence type="ECO:0000313" key="15">
    <source>
        <dbReference type="Proteomes" id="UP001164286"/>
    </source>
</evidence>
<keyword evidence="15" id="KW-1185">Reference proteome</keyword>
<organism evidence="14 15">
    <name type="scientific">Dioszegia hungarica</name>
    <dbReference type="NCBI Taxonomy" id="4972"/>
    <lineage>
        <taxon>Eukaryota</taxon>
        <taxon>Fungi</taxon>
        <taxon>Dikarya</taxon>
        <taxon>Basidiomycota</taxon>
        <taxon>Agaricomycotina</taxon>
        <taxon>Tremellomycetes</taxon>
        <taxon>Tremellales</taxon>
        <taxon>Bulleribasidiaceae</taxon>
        <taxon>Dioszegia</taxon>
    </lineage>
</organism>
<evidence type="ECO:0000256" key="9">
    <source>
        <dbReference type="ARBA" id="ARBA00023128"/>
    </source>
</evidence>
<keyword evidence="6" id="KW-0999">Mitochondrion inner membrane</keyword>
<dbReference type="GeneID" id="77729332"/>
<dbReference type="InterPro" id="IPR036869">
    <property type="entry name" value="J_dom_sf"/>
</dbReference>
<evidence type="ECO:0000256" key="13">
    <source>
        <dbReference type="SAM" id="MobiDB-lite"/>
    </source>
</evidence>
<comment type="similarity">
    <text evidence="2">Belongs to the TIM16/PAM16 family.</text>
</comment>
<evidence type="ECO:0000256" key="2">
    <source>
        <dbReference type="ARBA" id="ARBA00008817"/>
    </source>
</evidence>
<dbReference type="Pfam" id="PF03656">
    <property type="entry name" value="Pam16"/>
    <property type="match status" value="1"/>
</dbReference>
<feature type="region of interest" description="Disordered" evidence="13">
    <location>
        <begin position="109"/>
        <end position="157"/>
    </location>
</feature>
<feature type="compositionally biased region" description="Gly residues" evidence="13">
    <location>
        <begin position="189"/>
        <end position="200"/>
    </location>
</feature>
<evidence type="ECO:0000256" key="10">
    <source>
        <dbReference type="ARBA" id="ARBA00023136"/>
    </source>
</evidence>
<dbReference type="GO" id="GO:0005744">
    <property type="term" value="C:TIM23 mitochondrial import inner membrane translocase complex"/>
    <property type="evidence" value="ECO:0007669"/>
    <property type="project" value="InterPro"/>
</dbReference>
<feature type="region of interest" description="Disordered" evidence="13">
    <location>
        <begin position="51"/>
        <end position="70"/>
    </location>
</feature>
<keyword evidence="8" id="KW-0811">Translocation</keyword>
<evidence type="ECO:0000256" key="8">
    <source>
        <dbReference type="ARBA" id="ARBA00023010"/>
    </source>
</evidence>
<evidence type="ECO:0000256" key="4">
    <source>
        <dbReference type="ARBA" id="ARBA00020721"/>
    </source>
</evidence>
<feature type="compositionally biased region" description="Low complexity" evidence="13">
    <location>
        <begin position="176"/>
        <end position="188"/>
    </location>
</feature>
<sequence>MVSTDFSLCGQRSKLIWWQSITRVIAELVLTGARVFGKATAAAGAQAVRNFKHKPDGAPSNAPIGTGGSKSQITNQLNMSLDEAHLILNVKKEDPLEVIEKSYDRIFAANSPPAPPSTTPPAAGAPGAAGARPTPTLTPAQAAAARRAAKVPTHSHYLQSKVYRALERIKAERETGATPPAGPAAGEAGAAGKGEAGSSS</sequence>
<dbReference type="EMBL" id="JAKWFO010000008">
    <property type="protein sequence ID" value="KAI9633833.1"/>
    <property type="molecule type" value="Genomic_DNA"/>
</dbReference>
<evidence type="ECO:0000256" key="12">
    <source>
        <dbReference type="ARBA" id="ARBA00031407"/>
    </source>
</evidence>
<name>A0AA38H463_9TREE</name>
<protein>
    <recommendedName>
        <fullName evidence="4">Mitochondrial import inner membrane translocase subunit TIM16</fullName>
    </recommendedName>
    <alternativeName>
        <fullName evidence="3">Mitochondrial import inner membrane translocase subunit tim16</fullName>
    </alternativeName>
    <alternativeName>
        <fullName evidence="11 12">Presequence translocated-associated motor subunit PAM16</fullName>
    </alternativeName>
</protein>
<evidence type="ECO:0000256" key="1">
    <source>
        <dbReference type="ARBA" id="ARBA00004637"/>
    </source>
</evidence>
<evidence type="ECO:0000256" key="3">
    <source>
        <dbReference type="ARBA" id="ARBA00013571"/>
    </source>
</evidence>
<dbReference type="InterPro" id="IPR005341">
    <property type="entry name" value="Tim16"/>
</dbReference>
<keyword evidence="5" id="KW-0813">Transport</keyword>
<dbReference type="AlphaFoldDB" id="A0AA38H463"/>
<evidence type="ECO:0000256" key="5">
    <source>
        <dbReference type="ARBA" id="ARBA00022448"/>
    </source>
</evidence>
<evidence type="ECO:0000256" key="6">
    <source>
        <dbReference type="ARBA" id="ARBA00022792"/>
    </source>
</evidence>
<dbReference type="PANTHER" id="PTHR12388:SF0">
    <property type="entry name" value="MITOCHONDRIAL IMPORT INNER MEMBRANE TRANSLOCASE SUBUNIT TIM16"/>
    <property type="match status" value="1"/>
</dbReference>
<gene>
    <name evidence="14" type="ORF">MKK02DRAFT_38496</name>
</gene>
<dbReference type="Proteomes" id="UP001164286">
    <property type="component" value="Unassembled WGS sequence"/>
</dbReference>
<dbReference type="PANTHER" id="PTHR12388">
    <property type="entry name" value="MITOCHONDRIA ASSOCIATED GRANULOCYTE MACROPHAGE CSF SIGNALING MOLECULE"/>
    <property type="match status" value="1"/>
</dbReference>
<evidence type="ECO:0000313" key="14">
    <source>
        <dbReference type="EMBL" id="KAI9633833.1"/>
    </source>
</evidence>
<dbReference type="RefSeq" id="XP_052943610.1">
    <property type="nucleotide sequence ID" value="XM_053090127.1"/>
</dbReference>
<proteinExistence type="inferred from homology"/>